<dbReference type="Proteomes" id="UP000694660">
    <property type="component" value="Unassembled WGS sequence"/>
</dbReference>
<dbReference type="Pfam" id="PF03009">
    <property type="entry name" value="GDPD"/>
    <property type="match status" value="1"/>
</dbReference>
<sequence length="248" mass="26105">MSTPADHRWPWPAVIAHRCGGMLAPENSIEGLLRAHAIGCRAAEFDAMLTACGTPVLMHDETLDRTTMGAGRVDATPWTTLAATALRTRDGRVSQDRVPRLDMALATCLRLGIAANVEIKPSTGADVATGRTVAQWTARAWPETAAVPPLLSSFSIAALEAAAAAAPHLPRALLLETVGPDSLAQARRLGCVALVVERGCLTQALIASVHHAGLGLAIYTENEASAGRRALDDGLDALITDWPDRFPG</sequence>
<evidence type="ECO:0000313" key="2">
    <source>
        <dbReference type="EMBL" id="MBT0962521.1"/>
    </source>
</evidence>
<dbReference type="SUPFAM" id="SSF51695">
    <property type="entry name" value="PLC-like phosphodiesterases"/>
    <property type="match status" value="1"/>
</dbReference>
<accession>A0A944DCF4</accession>
<comment type="caution">
    <text evidence="2">The sequence shown here is derived from an EMBL/GenBank/DDBJ whole genome shotgun (WGS) entry which is preliminary data.</text>
</comment>
<dbReference type="AlphaFoldDB" id="A0A944DCF4"/>
<keyword evidence="3" id="KW-1185">Reference proteome</keyword>
<dbReference type="InterPro" id="IPR030395">
    <property type="entry name" value="GP_PDE_dom"/>
</dbReference>
<dbReference type="RefSeq" id="WP_214362471.1">
    <property type="nucleotide sequence ID" value="NZ_JAEKFT010000017.1"/>
</dbReference>
<dbReference type="PANTHER" id="PTHR46211:SF1">
    <property type="entry name" value="GLYCEROPHOSPHODIESTER PHOSPHODIESTERASE, CYTOPLASMIC"/>
    <property type="match status" value="1"/>
</dbReference>
<dbReference type="PANTHER" id="PTHR46211">
    <property type="entry name" value="GLYCEROPHOSPHORYL DIESTER PHOSPHODIESTERASE"/>
    <property type="match status" value="1"/>
</dbReference>
<evidence type="ECO:0000259" key="1">
    <source>
        <dbReference type="PROSITE" id="PS51704"/>
    </source>
</evidence>
<gene>
    <name evidence="2" type="primary">ugpQ</name>
    <name evidence="2" type="ORF">I8J34_15180</name>
</gene>
<proteinExistence type="predicted"/>
<dbReference type="Gene3D" id="3.20.20.190">
    <property type="entry name" value="Phosphatidylinositol (PI) phosphodiesterase"/>
    <property type="match status" value="1"/>
</dbReference>
<feature type="domain" description="GP-PDE" evidence="1">
    <location>
        <begin position="12"/>
        <end position="248"/>
    </location>
</feature>
<dbReference type="PROSITE" id="PS51704">
    <property type="entry name" value="GP_PDE"/>
    <property type="match status" value="1"/>
</dbReference>
<reference evidence="3" key="1">
    <citation type="journal article" date="2022" name="ISME J.">
        <title>Genetic and phylogenetic analysis of dissimilatory iodate-reducing bacteria identifies potential niches across the world's oceans.</title>
        <authorList>
            <person name="Reyes-Umana V."/>
            <person name="Henning Z."/>
            <person name="Lee K."/>
            <person name="Barnum T.P."/>
            <person name="Coates J.D."/>
        </authorList>
    </citation>
    <scope>NUCLEOTIDE SEQUENCE [LARGE SCALE GENOMIC DNA]</scope>
    <source>
        <strain evidence="3">IR12</strain>
    </source>
</reference>
<name>A0A944DCF4_DENI1</name>
<dbReference type="GO" id="GO:0006629">
    <property type="term" value="P:lipid metabolic process"/>
    <property type="evidence" value="ECO:0007669"/>
    <property type="project" value="InterPro"/>
</dbReference>
<dbReference type="InterPro" id="IPR017946">
    <property type="entry name" value="PLC-like_Pdiesterase_TIM-brl"/>
</dbReference>
<evidence type="ECO:0000313" key="3">
    <source>
        <dbReference type="Proteomes" id="UP000694660"/>
    </source>
</evidence>
<keyword evidence="2" id="KW-0378">Hydrolase</keyword>
<dbReference type="GO" id="GO:0008889">
    <property type="term" value="F:glycerophosphodiester phosphodiesterase activity"/>
    <property type="evidence" value="ECO:0007669"/>
    <property type="project" value="UniProtKB-EC"/>
</dbReference>
<dbReference type="EMBL" id="JAEKFT010000017">
    <property type="protein sequence ID" value="MBT0962521.1"/>
    <property type="molecule type" value="Genomic_DNA"/>
</dbReference>
<dbReference type="EC" id="3.1.4.46" evidence="2"/>
<organism evidence="2 3">
    <name type="scientific">Denitromonas iodatirespirans</name>
    <dbReference type="NCBI Taxonomy" id="2795389"/>
    <lineage>
        <taxon>Bacteria</taxon>
        <taxon>Pseudomonadati</taxon>
        <taxon>Pseudomonadota</taxon>
        <taxon>Betaproteobacteria</taxon>
        <taxon>Rhodocyclales</taxon>
        <taxon>Zoogloeaceae</taxon>
        <taxon>Denitromonas</taxon>
    </lineage>
</organism>
<dbReference type="PROSITE" id="PS50007">
    <property type="entry name" value="PIPLC_X_DOMAIN"/>
    <property type="match status" value="1"/>
</dbReference>
<protein>
    <submittedName>
        <fullName evidence="2">Glycerophosphodiester phosphodiesterase</fullName>
        <ecNumber evidence="2">3.1.4.46</ecNumber>
    </submittedName>
</protein>